<dbReference type="InterPro" id="IPR000073">
    <property type="entry name" value="AB_hydrolase_1"/>
</dbReference>
<dbReference type="Pfam" id="PF08386">
    <property type="entry name" value="Abhydrolase_4"/>
    <property type="match status" value="1"/>
</dbReference>
<dbReference type="InterPro" id="IPR050266">
    <property type="entry name" value="AB_hydrolase_sf"/>
</dbReference>
<dbReference type="AlphaFoldDB" id="A0A2J6PMT8"/>
<dbReference type="Pfam" id="PF00561">
    <property type="entry name" value="Abhydrolase_1"/>
    <property type="match status" value="1"/>
</dbReference>
<sequence>MPVSSSKFITHPNGQKTHYRWIPFFSRHYRVIRRDGRGHGLSSYHLPDSTYAYTAKTIVDEIVDTLDQLKLEKVHFLGESTSGMVGSILAARYPERLHYWDLAAGGEALSKVPGTVSVRDPEYGKWWIDQVSVSAGEGLASYAEFLSGLDARPYYRDIKVPMLILSPANSAATKLEEQMEIQKQVKGSQLVIIEGKGHEIYVEKAEECQLAVKHFLGSLKEEKWCG</sequence>
<feature type="domain" description="AB hydrolase-1" evidence="1">
    <location>
        <begin position="19"/>
        <end position="97"/>
    </location>
</feature>
<dbReference type="Proteomes" id="UP000235672">
    <property type="component" value="Unassembled WGS sequence"/>
</dbReference>
<accession>A0A2J6PMT8</accession>
<keyword evidence="3" id="KW-0378">Hydrolase</keyword>
<dbReference type="InterPro" id="IPR029058">
    <property type="entry name" value="AB_hydrolase_fold"/>
</dbReference>
<dbReference type="PANTHER" id="PTHR43798">
    <property type="entry name" value="MONOACYLGLYCEROL LIPASE"/>
    <property type="match status" value="1"/>
</dbReference>
<dbReference type="Gene3D" id="3.40.50.1820">
    <property type="entry name" value="alpha/beta hydrolase"/>
    <property type="match status" value="2"/>
</dbReference>
<dbReference type="EMBL" id="KZ613514">
    <property type="protein sequence ID" value="PMD15344.1"/>
    <property type="molecule type" value="Genomic_DNA"/>
</dbReference>
<dbReference type="InterPro" id="IPR013595">
    <property type="entry name" value="Pept_S33_TAP-like_C"/>
</dbReference>
<feature type="domain" description="Peptidase S33 tripeptidyl aminopeptidase-like C-terminal" evidence="2">
    <location>
        <begin position="159"/>
        <end position="217"/>
    </location>
</feature>
<evidence type="ECO:0000259" key="1">
    <source>
        <dbReference type="Pfam" id="PF00561"/>
    </source>
</evidence>
<keyword evidence="4" id="KW-1185">Reference proteome</keyword>
<organism evidence="3 4">
    <name type="scientific">Hyaloscypha hepaticicola</name>
    <dbReference type="NCBI Taxonomy" id="2082293"/>
    <lineage>
        <taxon>Eukaryota</taxon>
        <taxon>Fungi</taxon>
        <taxon>Dikarya</taxon>
        <taxon>Ascomycota</taxon>
        <taxon>Pezizomycotina</taxon>
        <taxon>Leotiomycetes</taxon>
        <taxon>Helotiales</taxon>
        <taxon>Hyaloscyphaceae</taxon>
        <taxon>Hyaloscypha</taxon>
    </lineage>
</organism>
<dbReference type="OrthoDB" id="8119704at2759"/>
<protein>
    <submittedName>
        <fullName evidence="3">Alpha/beta-hydrolase</fullName>
    </submittedName>
</protein>
<evidence type="ECO:0000313" key="4">
    <source>
        <dbReference type="Proteomes" id="UP000235672"/>
    </source>
</evidence>
<proteinExistence type="predicted"/>
<evidence type="ECO:0000259" key="2">
    <source>
        <dbReference type="Pfam" id="PF08386"/>
    </source>
</evidence>
<dbReference type="GO" id="GO:0047372">
    <property type="term" value="F:monoacylglycerol lipase activity"/>
    <property type="evidence" value="ECO:0007669"/>
    <property type="project" value="TreeGrafter"/>
</dbReference>
<dbReference type="GO" id="GO:0046464">
    <property type="term" value="P:acylglycerol catabolic process"/>
    <property type="evidence" value="ECO:0007669"/>
    <property type="project" value="TreeGrafter"/>
</dbReference>
<name>A0A2J6PMT8_9HELO</name>
<dbReference type="PANTHER" id="PTHR43798:SF33">
    <property type="entry name" value="HYDROLASE, PUTATIVE (AFU_ORTHOLOGUE AFUA_2G14860)-RELATED"/>
    <property type="match status" value="1"/>
</dbReference>
<dbReference type="STRING" id="1745343.A0A2J6PMT8"/>
<dbReference type="GO" id="GO:0016020">
    <property type="term" value="C:membrane"/>
    <property type="evidence" value="ECO:0007669"/>
    <property type="project" value="TreeGrafter"/>
</dbReference>
<dbReference type="SUPFAM" id="SSF53474">
    <property type="entry name" value="alpha/beta-Hydrolases"/>
    <property type="match status" value="1"/>
</dbReference>
<gene>
    <name evidence="3" type="ORF">NA56DRAFT_682092</name>
</gene>
<evidence type="ECO:0000313" key="3">
    <source>
        <dbReference type="EMBL" id="PMD15344.1"/>
    </source>
</evidence>
<reference evidence="3 4" key="1">
    <citation type="submission" date="2016-05" db="EMBL/GenBank/DDBJ databases">
        <title>A degradative enzymes factory behind the ericoid mycorrhizal symbiosis.</title>
        <authorList>
            <consortium name="DOE Joint Genome Institute"/>
            <person name="Martino E."/>
            <person name="Morin E."/>
            <person name="Grelet G."/>
            <person name="Kuo A."/>
            <person name="Kohler A."/>
            <person name="Daghino S."/>
            <person name="Barry K."/>
            <person name="Choi C."/>
            <person name="Cichocki N."/>
            <person name="Clum A."/>
            <person name="Copeland A."/>
            <person name="Hainaut M."/>
            <person name="Haridas S."/>
            <person name="Labutti K."/>
            <person name="Lindquist E."/>
            <person name="Lipzen A."/>
            <person name="Khouja H.-R."/>
            <person name="Murat C."/>
            <person name="Ohm R."/>
            <person name="Olson A."/>
            <person name="Spatafora J."/>
            <person name="Veneault-Fourrey C."/>
            <person name="Henrissat B."/>
            <person name="Grigoriev I."/>
            <person name="Martin F."/>
            <person name="Perotto S."/>
        </authorList>
    </citation>
    <scope>NUCLEOTIDE SEQUENCE [LARGE SCALE GENOMIC DNA]</scope>
    <source>
        <strain evidence="3 4">UAMH 7357</strain>
    </source>
</reference>